<dbReference type="SMR" id="A0A2Z6T7K7"/>
<feature type="signal peptide" evidence="1">
    <location>
        <begin position="1"/>
        <end position="29"/>
    </location>
</feature>
<gene>
    <name evidence="3" type="ORF">LrDSM24759_11900</name>
</gene>
<dbReference type="Gene3D" id="2.60.40.10">
    <property type="entry name" value="Immunoglobulins"/>
    <property type="match status" value="1"/>
</dbReference>
<evidence type="ECO:0000259" key="2">
    <source>
        <dbReference type="Pfam" id="PF03217"/>
    </source>
</evidence>
<sequence>MKKNVKYLGMAAAALLAVAPVATTGVANAATVITDGNQASGNNNTTTAPRITLNGSVNATVSTKPSELTTLSAVQRDLKVSGISGASVVGIGNTVVSNQQTGGVAVTSFQAGQTYWVQTSVAIAGLKANTKYSVNGHDYTSTARGVIENVPVSYSFVATDAAIQGQPYFVDYTTANHVNLANGAFAYKAQAFTPGESIADIQDTIAATVAPMVNENGNTRPLTINYGDITSQLANQGITVTDGHLPLSASSFYLTVSTTNPVNGKTATAKVQFNKADNYKNFPAIYQDGNKDNPIKQGNMGKGLGTIYLGVGSTGAKAFFSDPIGYLKLKAYTVNNTQSGQIDLKVLSNNINPNKVGVYPITLRATNPNGYTTELTFNVIVNPVATDGSRVATVQYKAGYGVNVWNVVNSSNVSFSGKRVMAGQSVTIYGEKTVNGVKYYQITKNKNEYIQAQYVDGASADTTTKPSTDNKGEESVSGVLTVRYDGKGKVGLTNANGKYTGQYVSKNSRWKVFAKKTINGREFYRIGNQNQWIPADFSELD</sequence>
<evidence type="ECO:0000313" key="3">
    <source>
        <dbReference type="EMBL" id="GBG05276.1"/>
    </source>
</evidence>
<protein>
    <recommendedName>
        <fullName evidence="2">S-layer protein C-terminal domain-containing protein</fullName>
    </recommendedName>
</protein>
<reference evidence="4" key="1">
    <citation type="submission" date="2018-03" db="EMBL/GenBank/DDBJ databases">
        <title>New taxa in the Lactobacillus gasseri group.</title>
        <authorList>
            <person name="Tanizawa Y."/>
            <person name="Tohno M."/>
            <person name="Endo A."/>
            <person name="Arita M."/>
        </authorList>
    </citation>
    <scope>NUCLEOTIDE SEQUENCE [LARGE SCALE GENOMIC DNA]</scope>
    <source>
        <strain evidence="4">DSM 24759</strain>
    </source>
</reference>
<keyword evidence="4" id="KW-1185">Reference proteome</keyword>
<dbReference type="EMBL" id="BFBY01000009">
    <property type="protein sequence ID" value="GBG05276.1"/>
    <property type="molecule type" value="Genomic_DNA"/>
</dbReference>
<keyword evidence="1" id="KW-0732">Signal</keyword>
<dbReference type="RefSeq" id="WP_117118605.1">
    <property type="nucleotide sequence ID" value="NZ_BFBY01000009.1"/>
</dbReference>
<dbReference type="Proteomes" id="UP000257317">
    <property type="component" value="Unassembled WGS sequence"/>
</dbReference>
<name>A0A2Z6T7K7_9LACO</name>
<accession>A0A2Z6T7K7</accession>
<feature type="chain" id="PRO_5016296742" description="S-layer protein C-terminal domain-containing protein" evidence="1">
    <location>
        <begin position="30"/>
        <end position="541"/>
    </location>
</feature>
<dbReference type="InterPro" id="IPR024968">
    <property type="entry name" value="SlpA_C_lactobacillus"/>
</dbReference>
<feature type="domain" description="S-layer protein C-terminal" evidence="2">
    <location>
        <begin position="418"/>
        <end position="452"/>
    </location>
</feature>
<organism evidence="3 4">
    <name type="scientific">Lactobacillus rodentium</name>
    <dbReference type="NCBI Taxonomy" id="947835"/>
    <lineage>
        <taxon>Bacteria</taxon>
        <taxon>Bacillati</taxon>
        <taxon>Bacillota</taxon>
        <taxon>Bacilli</taxon>
        <taxon>Lactobacillales</taxon>
        <taxon>Lactobacillaceae</taxon>
        <taxon>Lactobacillus</taxon>
    </lineage>
</organism>
<evidence type="ECO:0000256" key="1">
    <source>
        <dbReference type="SAM" id="SignalP"/>
    </source>
</evidence>
<dbReference type="AlphaFoldDB" id="A0A2Z6T7K7"/>
<feature type="domain" description="S-layer protein C-terminal" evidence="2">
    <location>
        <begin position="494"/>
        <end position="534"/>
    </location>
</feature>
<dbReference type="InterPro" id="IPR013783">
    <property type="entry name" value="Ig-like_fold"/>
</dbReference>
<dbReference type="Pfam" id="PF03217">
    <property type="entry name" value="SlpA"/>
    <property type="match status" value="2"/>
</dbReference>
<comment type="caution">
    <text evidence="3">The sequence shown here is derived from an EMBL/GenBank/DDBJ whole genome shotgun (WGS) entry which is preliminary data.</text>
</comment>
<evidence type="ECO:0000313" key="4">
    <source>
        <dbReference type="Proteomes" id="UP000257317"/>
    </source>
</evidence>
<proteinExistence type="predicted"/>